<dbReference type="InterPro" id="IPR029044">
    <property type="entry name" value="Nucleotide-diphossugar_trans"/>
</dbReference>
<evidence type="ECO:0000256" key="1">
    <source>
        <dbReference type="ARBA" id="ARBA00006739"/>
    </source>
</evidence>
<dbReference type="InterPro" id="IPR001173">
    <property type="entry name" value="Glyco_trans_2-like"/>
</dbReference>
<evidence type="ECO:0000313" key="4">
    <source>
        <dbReference type="EMBL" id="AWZ39175.1"/>
    </source>
</evidence>
<reference evidence="6 7" key="1">
    <citation type="submission" date="2017-09" db="EMBL/GenBank/DDBJ databases">
        <title>Predominant Lactobacillus spp. isolated from feces of mice subjected to short-term calorie restriction.</title>
        <authorList>
            <person name="Zhang C."/>
            <person name="Zhao L."/>
            <person name="Pan F."/>
        </authorList>
    </citation>
    <scope>NUCLEOTIDE SEQUENCE [LARGE SCALE GENOMIC DNA]</scope>
    <source>
        <strain evidence="5 6">CR141</strain>
        <strain evidence="4 7">CR147</strain>
    </source>
</reference>
<dbReference type="CDD" id="cd04196">
    <property type="entry name" value="GT_2_like_d"/>
    <property type="match status" value="1"/>
</dbReference>
<dbReference type="InterPro" id="IPR050834">
    <property type="entry name" value="Glycosyltransf_2"/>
</dbReference>
<dbReference type="EMBL" id="CP023566">
    <property type="protein sequence ID" value="AWZ40141.1"/>
    <property type="molecule type" value="Genomic_DNA"/>
</dbReference>
<dbReference type="RefSeq" id="WP_112194078.1">
    <property type="nucleotide sequence ID" value="NZ_CP023565.1"/>
</dbReference>
<dbReference type="EMBL" id="CP023565">
    <property type="protein sequence ID" value="AWZ39175.1"/>
    <property type="molecule type" value="Genomic_DNA"/>
</dbReference>
<protein>
    <submittedName>
        <fullName evidence="4">Glycosyl transferase family 2</fullName>
    </submittedName>
</protein>
<sequence length="316" mass="37460">MKVAILMSTYNGGEYLQDQIDSIKNQSELNWNLYIRDDGSNDNTEAIIKKNLAYDSRIEYMADKEQNLGPKRSFFKMLKEIDADYYFFCDQDDVWKEDKIDIMLSFIKEKENGQPVLVYSSLECVDEELNRINNDFEELMGKLNNAKDRFIGNDMPGVTMLFNKKVKDLFMKTTKYDDIEMHDWWIALLAANFGKIYFIDQKLVLYRQHGSNTVGAGHNGGIVKKFFHTDILKRQEKLVNVSYRQAKTFFEQYEQQLDSRKHNLLLELVNCEYKGFLARRKFFKTYDLQGTSPLRTVVYRYLFIFRLKRILSTSYR</sequence>
<evidence type="ECO:0000313" key="7">
    <source>
        <dbReference type="Proteomes" id="UP000250153"/>
    </source>
</evidence>
<keyword evidence="2" id="KW-0175">Coiled coil</keyword>
<dbReference type="Pfam" id="PF00535">
    <property type="entry name" value="Glycos_transf_2"/>
    <property type="match status" value="1"/>
</dbReference>
<dbReference type="GO" id="GO:0016740">
    <property type="term" value="F:transferase activity"/>
    <property type="evidence" value="ECO:0007669"/>
    <property type="project" value="UniProtKB-KW"/>
</dbReference>
<dbReference type="Proteomes" id="UP000250153">
    <property type="component" value="Chromosome"/>
</dbReference>
<keyword evidence="6" id="KW-1185">Reference proteome</keyword>
<evidence type="ECO:0000259" key="3">
    <source>
        <dbReference type="Pfam" id="PF00535"/>
    </source>
</evidence>
<dbReference type="PANTHER" id="PTHR43685">
    <property type="entry name" value="GLYCOSYLTRANSFERASE"/>
    <property type="match status" value="1"/>
</dbReference>
<accession>A0AAD0L4R2</accession>
<dbReference type="KEGG" id="lmur:CPS94_09695"/>
<dbReference type="AlphaFoldDB" id="A0AAD0L4R2"/>
<comment type="similarity">
    <text evidence="1">Belongs to the glycosyltransferase 2 family.</text>
</comment>
<feature type="domain" description="Glycosyltransferase 2-like" evidence="3">
    <location>
        <begin position="5"/>
        <end position="166"/>
    </location>
</feature>
<evidence type="ECO:0000313" key="5">
    <source>
        <dbReference type="EMBL" id="AWZ40141.1"/>
    </source>
</evidence>
<evidence type="ECO:0000256" key="2">
    <source>
        <dbReference type="SAM" id="Coils"/>
    </source>
</evidence>
<dbReference type="GeneID" id="48467423"/>
<proteinExistence type="inferred from homology"/>
<organism evidence="4 7">
    <name type="scientific">Ligilactobacillus murinus</name>
    <dbReference type="NCBI Taxonomy" id="1622"/>
    <lineage>
        <taxon>Bacteria</taxon>
        <taxon>Bacillati</taxon>
        <taxon>Bacillota</taxon>
        <taxon>Bacilli</taxon>
        <taxon>Lactobacillales</taxon>
        <taxon>Lactobacillaceae</taxon>
        <taxon>Ligilactobacillus</taxon>
    </lineage>
</organism>
<dbReference type="SUPFAM" id="SSF53448">
    <property type="entry name" value="Nucleotide-diphospho-sugar transferases"/>
    <property type="match status" value="1"/>
</dbReference>
<dbReference type="PANTHER" id="PTHR43685:SF11">
    <property type="entry name" value="GLYCOSYLTRANSFERASE TAGX-RELATED"/>
    <property type="match status" value="1"/>
</dbReference>
<dbReference type="Gene3D" id="3.90.550.10">
    <property type="entry name" value="Spore Coat Polysaccharide Biosynthesis Protein SpsA, Chain A"/>
    <property type="match status" value="1"/>
</dbReference>
<name>A0AAD0L4R2_9LACO</name>
<keyword evidence="4" id="KW-0808">Transferase</keyword>
<gene>
    <name evidence="5" type="ORF">CPQ89_03345</name>
    <name evidence="4" type="ORF">CPS94_09695</name>
</gene>
<feature type="coiled-coil region" evidence="2">
    <location>
        <begin position="122"/>
        <end position="149"/>
    </location>
</feature>
<evidence type="ECO:0000313" key="6">
    <source>
        <dbReference type="Proteomes" id="UP000250143"/>
    </source>
</evidence>
<dbReference type="Proteomes" id="UP000250143">
    <property type="component" value="Chromosome"/>
</dbReference>